<dbReference type="SUPFAM" id="SSF81296">
    <property type="entry name" value="E set domains"/>
    <property type="match status" value="1"/>
</dbReference>
<dbReference type="EMBL" id="OBEI01000002">
    <property type="protein sequence ID" value="SNZ06849.1"/>
    <property type="molecule type" value="Genomic_DNA"/>
</dbReference>
<proteinExistence type="predicted"/>
<evidence type="ECO:0000259" key="1">
    <source>
        <dbReference type="Pfam" id="PF08770"/>
    </source>
</evidence>
<feature type="domain" description="Sulphur oxidation protein SoxZ" evidence="1">
    <location>
        <begin position="11"/>
        <end position="104"/>
    </location>
</feature>
<dbReference type="InterPro" id="IPR030995">
    <property type="entry name" value="SoxZ"/>
</dbReference>
<evidence type="ECO:0000313" key="3">
    <source>
        <dbReference type="Proteomes" id="UP000219036"/>
    </source>
</evidence>
<dbReference type="InterPro" id="IPR014756">
    <property type="entry name" value="Ig_E-set"/>
</dbReference>
<dbReference type="Proteomes" id="UP000219036">
    <property type="component" value="Unassembled WGS sequence"/>
</dbReference>
<organism evidence="2 3">
    <name type="scientific">Persephonella hydrogeniphila</name>
    <dbReference type="NCBI Taxonomy" id="198703"/>
    <lineage>
        <taxon>Bacteria</taxon>
        <taxon>Pseudomonadati</taxon>
        <taxon>Aquificota</taxon>
        <taxon>Aquificia</taxon>
        <taxon>Aquificales</taxon>
        <taxon>Hydrogenothermaceae</taxon>
        <taxon>Persephonella</taxon>
    </lineage>
</organism>
<dbReference type="RefSeq" id="WP_096999993.1">
    <property type="nucleotide sequence ID" value="NZ_OBEI01000002.1"/>
</dbReference>
<dbReference type="InterPro" id="IPR014880">
    <property type="entry name" value="SoxZ_dom"/>
</dbReference>
<reference evidence="3" key="1">
    <citation type="submission" date="2017-09" db="EMBL/GenBank/DDBJ databases">
        <authorList>
            <person name="Varghese N."/>
            <person name="Submissions S."/>
        </authorList>
    </citation>
    <scope>NUCLEOTIDE SEQUENCE [LARGE SCALE GENOMIC DNA]</scope>
    <source>
        <strain evidence="3">DSM 15103</strain>
    </source>
</reference>
<name>A0A285NBQ1_9AQUI</name>
<keyword evidence="3" id="KW-1185">Reference proteome</keyword>
<gene>
    <name evidence="2" type="ORF">SAMN06265182_0819</name>
</gene>
<accession>A0A285NBQ1</accession>
<sequence>MARTALIKLRPRRYKKGDLVRVDSVIMHPMHTGLVKDKKTGKIIPPHYITKVEVYYGDELVTSIDVNASVSANPYFSFYIKADKTAPLKMVWKDNKGEVTEKTVKIKPH</sequence>
<dbReference type="OrthoDB" id="9795530at2"/>
<dbReference type="InterPro" id="IPR013783">
    <property type="entry name" value="Ig-like_fold"/>
</dbReference>
<dbReference type="NCBIfam" id="TIGR04490">
    <property type="entry name" value="SoxZ_true"/>
    <property type="match status" value="1"/>
</dbReference>
<protein>
    <submittedName>
        <fullName evidence="2">Sulfur compound chelating protein SoxZ</fullName>
    </submittedName>
</protein>
<dbReference type="Pfam" id="PF08770">
    <property type="entry name" value="SoxZ"/>
    <property type="match status" value="1"/>
</dbReference>
<dbReference type="AlphaFoldDB" id="A0A285NBQ1"/>
<evidence type="ECO:0000313" key="2">
    <source>
        <dbReference type="EMBL" id="SNZ06849.1"/>
    </source>
</evidence>
<dbReference type="Gene3D" id="2.60.40.10">
    <property type="entry name" value="Immunoglobulins"/>
    <property type="match status" value="1"/>
</dbReference>